<evidence type="ECO:0000256" key="3">
    <source>
        <dbReference type="ARBA" id="ARBA00022723"/>
    </source>
</evidence>
<dbReference type="EMBL" id="BGPR01005172">
    <property type="protein sequence ID" value="GBN07613.1"/>
    <property type="molecule type" value="Genomic_DNA"/>
</dbReference>
<dbReference type="AlphaFoldDB" id="A0A4Y2L1I0"/>
<feature type="domain" description="C2H2-type" evidence="12">
    <location>
        <begin position="409"/>
        <end position="436"/>
    </location>
</feature>
<keyword evidence="9" id="KW-0804">Transcription</keyword>
<comment type="similarity">
    <text evidence="2">Belongs to the krueppel C2H2-type zinc-finger protein family.</text>
</comment>
<dbReference type="InterPro" id="IPR050331">
    <property type="entry name" value="Zinc_finger"/>
</dbReference>
<keyword evidence="8" id="KW-0238">DNA-binding</keyword>
<reference evidence="13 14" key="1">
    <citation type="journal article" date="2019" name="Sci. Rep.">
        <title>Orb-weaving spider Araneus ventricosus genome elucidates the spidroin gene catalogue.</title>
        <authorList>
            <person name="Kono N."/>
            <person name="Nakamura H."/>
            <person name="Ohtoshi R."/>
            <person name="Moran D.A.P."/>
            <person name="Shinohara A."/>
            <person name="Yoshida Y."/>
            <person name="Fujiwara M."/>
            <person name="Mori M."/>
            <person name="Tomita M."/>
            <person name="Arakawa K."/>
        </authorList>
    </citation>
    <scope>NUCLEOTIDE SEQUENCE [LARGE SCALE GENOMIC DNA]</scope>
</reference>
<evidence type="ECO:0000256" key="2">
    <source>
        <dbReference type="ARBA" id="ARBA00006991"/>
    </source>
</evidence>
<organism evidence="13 14">
    <name type="scientific">Araneus ventricosus</name>
    <name type="common">Orbweaver spider</name>
    <name type="synonym">Epeira ventricosa</name>
    <dbReference type="NCBI Taxonomy" id="182803"/>
    <lineage>
        <taxon>Eukaryota</taxon>
        <taxon>Metazoa</taxon>
        <taxon>Ecdysozoa</taxon>
        <taxon>Arthropoda</taxon>
        <taxon>Chelicerata</taxon>
        <taxon>Arachnida</taxon>
        <taxon>Araneae</taxon>
        <taxon>Araneomorphae</taxon>
        <taxon>Entelegynae</taxon>
        <taxon>Araneoidea</taxon>
        <taxon>Araneidae</taxon>
        <taxon>Araneus</taxon>
    </lineage>
</organism>
<feature type="domain" description="C2H2-type" evidence="12">
    <location>
        <begin position="353"/>
        <end position="380"/>
    </location>
</feature>
<evidence type="ECO:0000256" key="1">
    <source>
        <dbReference type="ARBA" id="ARBA00004123"/>
    </source>
</evidence>
<evidence type="ECO:0000256" key="6">
    <source>
        <dbReference type="ARBA" id="ARBA00022833"/>
    </source>
</evidence>
<feature type="domain" description="C2H2-type" evidence="12">
    <location>
        <begin position="437"/>
        <end position="464"/>
    </location>
</feature>
<protein>
    <submittedName>
        <fullName evidence="13">Krueppel-related zinc finger protein 1</fullName>
    </submittedName>
</protein>
<keyword evidence="10" id="KW-0539">Nucleus</keyword>
<dbReference type="Pfam" id="PF13894">
    <property type="entry name" value="zf-C2H2_4"/>
    <property type="match status" value="1"/>
</dbReference>
<dbReference type="FunFam" id="3.30.160.60:FF:002343">
    <property type="entry name" value="Zinc finger protein 33A"/>
    <property type="match status" value="1"/>
</dbReference>
<dbReference type="GO" id="GO:0006355">
    <property type="term" value="P:regulation of DNA-templated transcription"/>
    <property type="evidence" value="ECO:0007669"/>
    <property type="project" value="UniProtKB-ARBA"/>
</dbReference>
<name>A0A4Y2L1I0_ARAVE</name>
<evidence type="ECO:0000313" key="13">
    <source>
        <dbReference type="EMBL" id="GBN07613.1"/>
    </source>
</evidence>
<keyword evidence="3" id="KW-0479">Metal-binding</keyword>
<keyword evidence="14" id="KW-1185">Reference proteome</keyword>
<dbReference type="InterPro" id="IPR013087">
    <property type="entry name" value="Znf_C2H2_type"/>
</dbReference>
<dbReference type="FunFam" id="3.30.160.60:FF:000100">
    <property type="entry name" value="Zinc finger 45-like"/>
    <property type="match status" value="2"/>
</dbReference>
<evidence type="ECO:0000256" key="5">
    <source>
        <dbReference type="ARBA" id="ARBA00022771"/>
    </source>
</evidence>
<comment type="subcellular location">
    <subcellularLocation>
        <location evidence="1">Nucleus</location>
    </subcellularLocation>
</comment>
<evidence type="ECO:0000259" key="12">
    <source>
        <dbReference type="PROSITE" id="PS50157"/>
    </source>
</evidence>
<evidence type="ECO:0000256" key="4">
    <source>
        <dbReference type="ARBA" id="ARBA00022737"/>
    </source>
</evidence>
<dbReference type="Pfam" id="PF00096">
    <property type="entry name" value="zf-C2H2"/>
    <property type="match status" value="1"/>
</dbReference>
<keyword evidence="6" id="KW-0862">Zinc</keyword>
<dbReference type="GO" id="GO:0008270">
    <property type="term" value="F:zinc ion binding"/>
    <property type="evidence" value="ECO:0007669"/>
    <property type="project" value="UniProtKB-KW"/>
</dbReference>
<sequence length="490" mass="55131">MEELVCMVCFKTYSPPGHYCVNNWWVPVVPNLNMTIREDEQLLVSGTQGIIPGPSQQINEATSVSTENVNINPYFYHGYSLSNEAINRNDEGTVSSHNSTTGGASNQLNVINSEQGNRAEEAIRSLYSLSPMNNNEPGTNDYIMTMRQSFPSSQISTNVSPLVNIGSQFGINEGNLSLWPIYETPNTEMTSDEIQRAEMNHQIEKYGQNTIHNLMTVHLGNTTNNFAIGEAERYQLRDIPTVSAVKDSGSVNNGGRMNKLKAEKSQSECITDTEISENEFAFPDRIHQRCQKESTMIKISNPGASESITDGRAFAGPSRLQHDDRNFNLRWTEFQSERNQKQHSVVTSGQKPFTSKDCQKGYTHEKDLKCHMRVHADINPYECKFCGKPFPIKSALKTHVVSHTGEKPFTCDICGKGFTQNSNLKRHMRTHTGDKPHSCLACGKSFTQKVHLITHLRVHTGEKQYECEFCGRNFSTKSNLKKHTKTHKPK</sequence>
<feature type="domain" description="C2H2-type" evidence="12">
    <location>
        <begin position="381"/>
        <end position="408"/>
    </location>
</feature>
<keyword evidence="4" id="KW-0677">Repeat</keyword>
<dbReference type="PANTHER" id="PTHR16515">
    <property type="entry name" value="PR DOMAIN ZINC FINGER PROTEIN"/>
    <property type="match status" value="1"/>
</dbReference>
<dbReference type="Gene3D" id="3.30.160.60">
    <property type="entry name" value="Classic Zinc Finger"/>
    <property type="match status" value="5"/>
</dbReference>
<dbReference type="PROSITE" id="PS50157">
    <property type="entry name" value="ZINC_FINGER_C2H2_2"/>
    <property type="match status" value="5"/>
</dbReference>
<evidence type="ECO:0000256" key="10">
    <source>
        <dbReference type="ARBA" id="ARBA00023242"/>
    </source>
</evidence>
<feature type="domain" description="C2H2-type" evidence="12">
    <location>
        <begin position="465"/>
        <end position="490"/>
    </location>
</feature>
<dbReference type="FunFam" id="3.30.160.60:FF:001174">
    <property type="entry name" value="zinc finger protein 527 isoform X1"/>
    <property type="match status" value="1"/>
</dbReference>
<evidence type="ECO:0000256" key="7">
    <source>
        <dbReference type="ARBA" id="ARBA00023015"/>
    </source>
</evidence>
<dbReference type="SUPFAM" id="SSF57667">
    <property type="entry name" value="beta-beta-alpha zinc fingers"/>
    <property type="match status" value="3"/>
</dbReference>
<dbReference type="InterPro" id="IPR036236">
    <property type="entry name" value="Znf_C2H2_sf"/>
</dbReference>
<dbReference type="Proteomes" id="UP000499080">
    <property type="component" value="Unassembled WGS sequence"/>
</dbReference>
<dbReference type="OrthoDB" id="1405595at2759"/>
<keyword evidence="7" id="KW-0805">Transcription regulation</keyword>
<gene>
    <name evidence="13" type="primary">HKR1_11</name>
    <name evidence="13" type="ORF">AVEN_108493_1</name>
</gene>
<dbReference type="SMART" id="SM00355">
    <property type="entry name" value="ZnF_C2H2"/>
    <property type="match status" value="5"/>
</dbReference>
<dbReference type="Pfam" id="PF13465">
    <property type="entry name" value="zf-H2C2_2"/>
    <property type="match status" value="1"/>
</dbReference>
<dbReference type="GO" id="GO:0003677">
    <property type="term" value="F:DNA binding"/>
    <property type="evidence" value="ECO:0007669"/>
    <property type="project" value="UniProtKB-KW"/>
</dbReference>
<proteinExistence type="inferred from homology"/>
<keyword evidence="5 11" id="KW-0863">Zinc-finger</keyword>
<accession>A0A4Y2L1I0</accession>
<dbReference type="GO" id="GO:0005634">
    <property type="term" value="C:nucleus"/>
    <property type="evidence" value="ECO:0007669"/>
    <property type="project" value="UniProtKB-SubCell"/>
</dbReference>
<evidence type="ECO:0000313" key="14">
    <source>
        <dbReference type="Proteomes" id="UP000499080"/>
    </source>
</evidence>
<evidence type="ECO:0000256" key="8">
    <source>
        <dbReference type="ARBA" id="ARBA00023125"/>
    </source>
</evidence>
<evidence type="ECO:0000256" key="11">
    <source>
        <dbReference type="PROSITE-ProRule" id="PRU00042"/>
    </source>
</evidence>
<dbReference type="PROSITE" id="PS00028">
    <property type="entry name" value="ZINC_FINGER_C2H2_1"/>
    <property type="match status" value="4"/>
</dbReference>
<comment type="caution">
    <text evidence="13">The sequence shown here is derived from an EMBL/GenBank/DDBJ whole genome shotgun (WGS) entry which is preliminary data.</text>
</comment>
<dbReference type="PANTHER" id="PTHR16515:SF49">
    <property type="entry name" value="GASTRULA ZINC FINGER PROTEIN XLCGF49.1-LIKE-RELATED"/>
    <property type="match status" value="1"/>
</dbReference>
<dbReference type="FunFam" id="3.30.160.60:FF:000060">
    <property type="entry name" value="zinc finger protein 436"/>
    <property type="match status" value="1"/>
</dbReference>
<evidence type="ECO:0000256" key="9">
    <source>
        <dbReference type="ARBA" id="ARBA00023163"/>
    </source>
</evidence>